<dbReference type="RefSeq" id="WP_252467864.1">
    <property type="nucleotide sequence ID" value="NZ_JALBWM010000051.1"/>
</dbReference>
<protein>
    <submittedName>
        <fullName evidence="1">Uncharacterized protein</fullName>
    </submittedName>
</protein>
<reference evidence="1" key="1">
    <citation type="journal article" date="2022" name="Arch. Microbiol.">
        <title>Microbulbifer okhotskensis sp. nov., isolated from a deep bottom sediment of the Okhotsk Sea.</title>
        <authorList>
            <person name="Romanenko L."/>
            <person name="Kurilenko V."/>
            <person name="Otstavnykh N."/>
            <person name="Velansky P."/>
            <person name="Isaeva M."/>
            <person name="Mikhailov V."/>
        </authorList>
    </citation>
    <scope>NUCLEOTIDE SEQUENCE</scope>
    <source>
        <strain evidence="1">OS29</strain>
    </source>
</reference>
<dbReference type="Proteomes" id="UP001139028">
    <property type="component" value="Unassembled WGS sequence"/>
</dbReference>
<proteinExistence type="predicted"/>
<evidence type="ECO:0000313" key="2">
    <source>
        <dbReference type="Proteomes" id="UP001139028"/>
    </source>
</evidence>
<evidence type="ECO:0000313" key="1">
    <source>
        <dbReference type="EMBL" id="MCO1335143.1"/>
    </source>
</evidence>
<organism evidence="1 2">
    <name type="scientific">Microbulbifer okhotskensis</name>
    <dbReference type="NCBI Taxonomy" id="2926617"/>
    <lineage>
        <taxon>Bacteria</taxon>
        <taxon>Pseudomonadati</taxon>
        <taxon>Pseudomonadota</taxon>
        <taxon>Gammaproteobacteria</taxon>
        <taxon>Cellvibrionales</taxon>
        <taxon>Microbulbiferaceae</taxon>
        <taxon>Microbulbifer</taxon>
    </lineage>
</organism>
<accession>A0A9X2J5F1</accession>
<keyword evidence="2" id="KW-1185">Reference proteome</keyword>
<comment type="caution">
    <text evidence="1">The sequence shown here is derived from an EMBL/GenBank/DDBJ whole genome shotgun (WGS) entry which is preliminary data.</text>
</comment>
<name>A0A9X2J5F1_9GAMM</name>
<dbReference type="AlphaFoldDB" id="A0A9X2J5F1"/>
<gene>
    <name evidence="1" type="ORF">MO867_12455</name>
</gene>
<sequence length="112" mass="12143">MSIDTDQLIANIKDAASSVISHDIAGIRGFSDRQLSALALQAKLISQAILSGEISGELRDYFLDSLEDMARNFANTLRGLMTVTIEKIWNAVVGVIWGTIETCTGISLKLET</sequence>
<dbReference type="EMBL" id="JALBWM010000051">
    <property type="protein sequence ID" value="MCO1335143.1"/>
    <property type="molecule type" value="Genomic_DNA"/>
</dbReference>